<dbReference type="InterPro" id="IPR052915">
    <property type="entry name" value="RtcB-like"/>
</dbReference>
<organism evidence="12 13">
    <name type="scientific">Oribacterium sinus</name>
    <dbReference type="NCBI Taxonomy" id="237576"/>
    <lineage>
        <taxon>Bacteria</taxon>
        <taxon>Bacillati</taxon>
        <taxon>Bacillota</taxon>
        <taxon>Clostridia</taxon>
        <taxon>Lachnospirales</taxon>
        <taxon>Lachnospiraceae</taxon>
        <taxon>Oribacterium</taxon>
    </lineage>
</organism>
<evidence type="ECO:0000256" key="5">
    <source>
        <dbReference type="ARBA" id="ARBA00022800"/>
    </source>
</evidence>
<evidence type="ECO:0000313" key="13">
    <source>
        <dbReference type="Proteomes" id="UP000780721"/>
    </source>
</evidence>
<protein>
    <recommendedName>
        <fullName evidence="1">3'-phosphate/5'-hydroxy nucleic acid ligase</fullName>
        <ecNumber evidence="1">6.5.1.8</ecNumber>
    </recommendedName>
</protein>
<feature type="binding site" evidence="11">
    <location>
        <position position="60"/>
    </location>
    <ligand>
        <name>Mn(2+)</name>
        <dbReference type="ChEBI" id="CHEBI:29035"/>
        <label>1</label>
    </ligand>
</feature>
<evidence type="ECO:0000256" key="2">
    <source>
        <dbReference type="ARBA" id="ARBA00022598"/>
    </source>
</evidence>
<feature type="binding site" evidence="11">
    <location>
        <position position="150"/>
    </location>
    <ligand>
        <name>Mn(2+)</name>
        <dbReference type="ChEBI" id="CHEBI:29035"/>
        <label>2</label>
    </ligand>
</feature>
<feature type="binding site" evidence="10">
    <location>
        <begin position="232"/>
        <end position="233"/>
    </location>
    <ligand>
        <name>GMP</name>
        <dbReference type="ChEBI" id="CHEBI:58115"/>
    </ligand>
</feature>
<dbReference type="GO" id="GO:0003909">
    <property type="term" value="F:DNA ligase activity"/>
    <property type="evidence" value="ECO:0007669"/>
    <property type="project" value="TreeGrafter"/>
</dbReference>
<feature type="binding site" evidence="10">
    <location>
        <begin position="260"/>
        <end position="263"/>
    </location>
    <ligand>
        <name>GMP</name>
        <dbReference type="ChEBI" id="CHEBI:58115"/>
    </ligand>
</feature>
<dbReference type="GO" id="GO:0042245">
    <property type="term" value="P:RNA repair"/>
    <property type="evidence" value="ECO:0007669"/>
    <property type="project" value="UniProtKB-KW"/>
</dbReference>
<dbReference type="GO" id="GO:0005525">
    <property type="term" value="F:GTP binding"/>
    <property type="evidence" value="ECO:0007669"/>
    <property type="project" value="UniProtKB-KW"/>
</dbReference>
<name>A0A930DXD8_9FIRM</name>
<accession>A0A930DXD8</accession>
<keyword evidence="6 10" id="KW-0342">GTP-binding</keyword>
<comment type="caution">
    <text evidence="12">The sequence shown here is derived from an EMBL/GenBank/DDBJ whole genome shotgun (WGS) entry which is preliminary data.</text>
</comment>
<feature type="binding site" evidence="10">
    <location>
        <begin position="284"/>
        <end position="287"/>
    </location>
    <ligand>
        <name>GMP</name>
        <dbReference type="ChEBI" id="CHEBI:58115"/>
    </ligand>
</feature>
<keyword evidence="7 11" id="KW-0464">Manganese</keyword>
<feature type="binding site" evidence="10">
    <location>
        <begin position="132"/>
        <end position="136"/>
    </location>
    <ligand>
        <name>GMP</name>
        <dbReference type="ChEBI" id="CHEBI:58115"/>
    </ligand>
</feature>
<dbReference type="EC" id="6.5.1.8" evidence="1"/>
<keyword evidence="5" id="KW-0692">RNA repair</keyword>
<proteinExistence type="predicted"/>
<comment type="cofactor">
    <cofactor evidence="11">
        <name>Mn(2+)</name>
        <dbReference type="ChEBI" id="CHEBI:29035"/>
    </cofactor>
    <text evidence="11">Binds 2 manganese ions per subunit.</text>
</comment>
<evidence type="ECO:0000256" key="9">
    <source>
        <dbReference type="PIRSR" id="PIRSR601233-1"/>
    </source>
</evidence>
<dbReference type="PANTHER" id="PTHR43749">
    <property type="entry name" value="RNA-SPLICING LIGASE RTCB"/>
    <property type="match status" value="1"/>
</dbReference>
<evidence type="ECO:0000256" key="3">
    <source>
        <dbReference type="ARBA" id="ARBA00022723"/>
    </source>
</evidence>
<evidence type="ECO:0000256" key="8">
    <source>
        <dbReference type="ARBA" id="ARBA00047746"/>
    </source>
</evidence>
<comment type="catalytic activity">
    <reaction evidence="8">
        <text>a 3'-end 3'-phospho-ribonucleotide-RNA + a 5'-end dephospho-ribonucleoside-RNA + GTP = a ribonucleotidyl-ribonucleotide-RNA + GMP + diphosphate</text>
        <dbReference type="Rhea" id="RHEA:68076"/>
        <dbReference type="Rhea" id="RHEA-COMP:10463"/>
        <dbReference type="Rhea" id="RHEA-COMP:13936"/>
        <dbReference type="Rhea" id="RHEA-COMP:17355"/>
        <dbReference type="ChEBI" id="CHEBI:33019"/>
        <dbReference type="ChEBI" id="CHEBI:37565"/>
        <dbReference type="ChEBI" id="CHEBI:58115"/>
        <dbReference type="ChEBI" id="CHEBI:83062"/>
        <dbReference type="ChEBI" id="CHEBI:138284"/>
        <dbReference type="ChEBI" id="CHEBI:173118"/>
        <dbReference type="EC" id="6.5.1.8"/>
    </reaction>
</comment>
<feature type="binding site" evidence="11">
    <location>
        <position position="232"/>
    </location>
    <ligand>
        <name>Mn(2+)</name>
        <dbReference type="ChEBI" id="CHEBI:29035"/>
        <label>2</label>
    </ligand>
</feature>
<dbReference type="GO" id="GO:0030145">
    <property type="term" value="F:manganese ion binding"/>
    <property type="evidence" value="ECO:0007669"/>
    <property type="project" value="TreeGrafter"/>
</dbReference>
<evidence type="ECO:0000256" key="4">
    <source>
        <dbReference type="ARBA" id="ARBA00022741"/>
    </source>
</evidence>
<dbReference type="Gene3D" id="3.90.1860.10">
    <property type="entry name" value="tRNA-splicing ligase RtcB"/>
    <property type="match status" value="1"/>
</dbReference>
<gene>
    <name evidence="12" type="ORF">HXM91_06830</name>
</gene>
<keyword evidence="4 10" id="KW-0547">Nucleotide-binding</keyword>
<keyword evidence="3 11" id="KW-0479">Metal-binding</keyword>
<dbReference type="SUPFAM" id="SSF103365">
    <property type="entry name" value="Hypothetical protein PH1602"/>
    <property type="match status" value="1"/>
</dbReference>
<dbReference type="GO" id="GO:0006396">
    <property type="term" value="P:RNA processing"/>
    <property type="evidence" value="ECO:0007669"/>
    <property type="project" value="InterPro"/>
</dbReference>
<dbReference type="Proteomes" id="UP000780721">
    <property type="component" value="Unassembled WGS sequence"/>
</dbReference>
<evidence type="ECO:0000256" key="11">
    <source>
        <dbReference type="PIRSR" id="PIRSR601233-3"/>
    </source>
</evidence>
<feature type="active site" description="GMP-histidine intermediate" evidence="9">
    <location>
        <position position="284"/>
    </location>
</feature>
<feature type="binding site" evidence="11">
    <location>
        <position position="133"/>
    </location>
    <ligand>
        <name>Mn(2+)</name>
        <dbReference type="ChEBI" id="CHEBI:29035"/>
        <label>1</label>
    </ligand>
</feature>
<dbReference type="GO" id="GO:0170057">
    <property type="term" value="F:RNA ligase (GTP) activity"/>
    <property type="evidence" value="ECO:0007669"/>
    <property type="project" value="UniProtKB-EC"/>
</dbReference>
<sequence length="360" mass="40082">MCAEEPEQYATSQIKMICDNEASQGAVIRIMPDVHPGKVGPVGLTMTVTDRILPALVGVDIGCGMLAICVGKIKNDFQRLDSVIRNTIPTGFQTRKKIHHTADQSELDGLCCANHIRRQKALLSLGTLGGGNHFIELDQDETGVMFLIIHTGSRHLGKEVADYYMSAGQRKLKDKRIDVPYEMTWIEEDLMEDYLHDLAIVQDYASLNRYIIATEIMKGMKWKRQSEMSCIHNYVDLTTDVPILRKGAISAKPDEDVIIPINMKDGVIIGRGKGNAEWNYSAPHGGGRVLSREAVQTSHTVSEFKAEMKGIYSSCIGKGTLDEAPFAYRRKEYVEDAVKDTVTVEKVLSPVYNFKGGEER</sequence>
<dbReference type="InterPro" id="IPR036025">
    <property type="entry name" value="RtcB-like_sf"/>
</dbReference>
<dbReference type="AlphaFoldDB" id="A0A930DXD8"/>
<dbReference type="EMBL" id="JABZRB010000194">
    <property type="protein sequence ID" value="MBF1305546.1"/>
    <property type="molecule type" value="Genomic_DNA"/>
</dbReference>
<keyword evidence="2" id="KW-0436">Ligase</keyword>
<evidence type="ECO:0000256" key="7">
    <source>
        <dbReference type="ARBA" id="ARBA00023211"/>
    </source>
</evidence>
<dbReference type="InterPro" id="IPR001233">
    <property type="entry name" value="RtcB"/>
</dbReference>
<dbReference type="GO" id="GO:0006281">
    <property type="term" value="P:DNA repair"/>
    <property type="evidence" value="ECO:0007669"/>
    <property type="project" value="TreeGrafter"/>
</dbReference>
<reference evidence="12" key="1">
    <citation type="submission" date="2020-04" db="EMBL/GenBank/DDBJ databases">
        <title>Deep metagenomics examines the oral microbiome during advanced dental caries in children, revealing novel taxa and co-occurrences with host molecules.</title>
        <authorList>
            <person name="Baker J.L."/>
            <person name="Morton J.T."/>
            <person name="Dinis M."/>
            <person name="Alvarez R."/>
            <person name="Tran N.C."/>
            <person name="Knight R."/>
            <person name="Edlund A."/>
        </authorList>
    </citation>
    <scope>NUCLEOTIDE SEQUENCE</scope>
    <source>
        <strain evidence="12">JCVI_48_bin.5</strain>
    </source>
</reference>
<evidence type="ECO:0000256" key="1">
    <source>
        <dbReference type="ARBA" id="ARBA00012726"/>
    </source>
</evidence>
<dbReference type="Pfam" id="PF01139">
    <property type="entry name" value="RtcB"/>
    <property type="match status" value="2"/>
</dbReference>
<evidence type="ECO:0000256" key="6">
    <source>
        <dbReference type="ARBA" id="ARBA00023134"/>
    </source>
</evidence>
<dbReference type="PANTHER" id="PTHR43749:SF2">
    <property type="entry name" value="RNA-SPLICING LIGASE RTCB"/>
    <property type="match status" value="1"/>
</dbReference>
<evidence type="ECO:0000256" key="10">
    <source>
        <dbReference type="PIRSR" id="PIRSR601233-2"/>
    </source>
</evidence>
<evidence type="ECO:0000313" key="12">
    <source>
        <dbReference type="EMBL" id="MBF1305546.1"/>
    </source>
</evidence>